<reference evidence="1 2" key="1">
    <citation type="journal article" date="2021" name="Hortic Res">
        <title>High-quality reference genome and annotation aids understanding of berry development for evergreen blueberry (Vaccinium darrowii).</title>
        <authorList>
            <person name="Yu J."/>
            <person name="Hulse-Kemp A.M."/>
            <person name="Babiker E."/>
            <person name="Staton M."/>
        </authorList>
    </citation>
    <scope>NUCLEOTIDE SEQUENCE [LARGE SCALE GENOMIC DNA]</scope>
    <source>
        <strain evidence="2">cv. NJ 8807/NJ 8810</strain>
        <tissue evidence="1">Young leaf</tissue>
    </source>
</reference>
<gene>
    <name evidence="1" type="ORF">Vadar_011824</name>
</gene>
<name>A0ACB7XR13_9ERIC</name>
<evidence type="ECO:0000313" key="1">
    <source>
        <dbReference type="EMBL" id="KAH7843020.1"/>
    </source>
</evidence>
<proteinExistence type="predicted"/>
<accession>A0ACB7XR13</accession>
<keyword evidence="2" id="KW-1185">Reference proteome</keyword>
<protein>
    <submittedName>
        <fullName evidence="1">Uncharacterized protein</fullName>
    </submittedName>
</protein>
<sequence>MVKDQARDTAAQLQILFEKPTGDHDGLEKLLEKRFISFTESLSHLSLCRCEDCECEVTQIPNPVGSPISDQISVDSGKGKRPAAEDRRGSNERKFRGSNERSVPSKTISDSGSHSRRISSETISTQNTTSTPSSAASGREEYYRAERKKEEERKQKDKPKAKMMEPPKAPPRPYQSNSMDKEKDSCTLEHLAKLTKLRELSIYTKREDFPVISDLRDLNRLKRLHKLVIQWGRGRRGVSVHKSENIPKVDNSSEEMAAVESTKQENHGHADTEIACNTFFTAILSHLFATLSLLPVENDASPELPPQLEELHLYDLPRISAPDWLRPSKRNKMKKLHIIGGPLSDLGQLALQEKSEWQVEILSLVFLKDLEMNRTDLKKLFPKLIYFEKVRCPKLQFSPCDGAWMNEPIQKNVKMDFQKGSQDPKNFWVNILLNRDSEENRLMKLIPYNQEMIETHD</sequence>
<comment type="caution">
    <text evidence="1">The sequence shown here is derived from an EMBL/GenBank/DDBJ whole genome shotgun (WGS) entry which is preliminary data.</text>
</comment>
<dbReference type="Proteomes" id="UP000828048">
    <property type="component" value="Chromosome 1"/>
</dbReference>
<dbReference type="EMBL" id="CM037151">
    <property type="protein sequence ID" value="KAH7843020.1"/>
    <property type="molecule type" value="Genomic_DNA"/>
</dbReference>
<organism evidence="1 2">
    <name type="scientific">Vaccinium darrowii</name>
    <dbReference type="NCBI Taxonomy" id="229202"/>
    <lineage>
        <taxon>Eukaryota</taxon>
        <taxon>Viridiplantae</taxon>
        <taxon>Streptophyta</taxon>
        <taxon>Embryophyta</taxon>
        <taxon>Tracheophyta</taxon>
        <taxon>Spermatophyta</taxon>
        <taxon>Magnoliopsida</taxon>
        <taxon>eudicotyledons</taxon>
        <taxon>Gunneridae</taxon>
        <taxon>Pentapetalae</taxon>
        <taxon>asterids</taxon>
        <taxon>Ericales</taxon>
        <taxon>Ericaceae</taxon>
        <taxon>Vaccinioideae</taxon>
        <taxon>Vaccinieae</taxon>
        <taxon>Vaccinium</taxon>
    </lineage>
</organism>
<evidence type="ECO:0000313" key="2">
    <source>
        <dbReference type="Proteomes" id="UP000828048"/>
    </source>
</evidence>